<comment type="cofactor">
    <cofactor evidence="1 10">
        <name>Mg(2+)</name>
        <dbReference type="ChEBI" id="CHEBI:18420"/>
    </cofactor>
</comment>
<evidence type="ECO:0000256" key="5">
    <source>
        <dbReference type="ARBA" id="ARBA00022694"/>
    </source>
</evidence>
<evidence type="ECO:0000313" key="14">
    <source>
        <dbReference type="EMBL" id="SFX31264.1"/>
    </source>
</evidence>
<evidence type="ECO:0000256" key="12">
    <source>
        <dbReference type="RuleBase" id="RU003784"/>
    </source>
</evidence>
<dbReference type="InterPro" id="IPR039657">
    <property type="entry name" value="Dimethylallyltransferase"/>
</dbReference>
<gene>
    <name evidence="10" type="primary">miaA</name>
    <name evidence="14" type="ORF">SAMN02745752_01224</name>
</gene>
<keyword evidence="7 10" id="KW-0067">ATP-binding</keyword>
<dbReference type="Gene3D" id="3.40.50.300">
    <property type="entry name" value="P-loop containing nucleotide triphosphate hydrolases"/>
    <property type="match status" value="1"/>
</dbReference>
<sequence>MTSDVIRPPAIFLLGPTASGKTDLAVALVEQLNCEIISVDSALVYRGMDIGAAKPDAATLARAPHRLIDIRDPAESYSAGDFRRDALQAMQDITAAGRVPLLVGGTSLYYQRLLAGDSNLPEADPQIRAVLEAELQQLGCPALHQRLAAIDPESAARIAPTDPQRTLRALELWQLTGKTRSQLWREQQPQAFGWRLLQLGLTPAERSTLHQRIAKRFANMLEQGFIEEVKALRARGDLHLGLPSMRAVGYRQVWQYLDGEFDYSTLLEKGIAATRQLAKRQLTWMRSWEKLHWLQSDHPELLPLTLAGCRAFMSGDPVDECLLPLRLAQG</sequence>
<keyword evidence="5 10" id="KW-0819">tRNA processing</keyword>
<feature type="site" description="Interaction with substrate tRNA" evidence="10">
    <location>
        <position position="106"/>
    </location>
</feature>
<evidence type="ECO:0000313" key="15">
    <source>
        <dbReference type="Proteomes" id="UP000182350"/>
    </source>
</evidence>
<comment type="subunit">
    <text evidence="10">Monomer.</text>
</comment>
<comment type="function">
    <text evidence="2 10 12">Catalyzes the transfer of a dimethylallyl group onto the adenine at position 37 in tRNAs that read codons beginning with uridine, leading to the formation of N6-(dimethylallyl)adenosine (i(6)A).</text>
</comment>
<dbReference type="GO" id="GO:0006400">
    <property type="term" value="P:tRNA modification"/>
    <property type="evidence" value="ECO:0007669"/>
    <property type="project" value="TreeGrafter"/>
</dbReference>
<keyword evidence="15" id="KW-1185">Reference proteome</keyword>
<evidence type="ECO:0000256" key="13">
    <source>
        <dbReference type="RuleBase" id="RU003785"/>
    </source>
</evidence>
<keyword evidence="6 10" id="KW-0547">Nucleotide-binding</keyword>
<evidence type="ECO:0000256" key="7">
    <source>
        <dbReference type="ARBA" id="ARBA00022840"/>
    </source>
</evidence>
<dbReference type="EMBL" id="FPJW01000003">
    <property type="protein sequence ID" value="SFX31264.1"/>
    <property type="molecule type" value="Genomic_DNA"/>
</dbReference>
<dbReference type="Proteomes" id="UP000182350">
    <property type="component" value="Unassembled WGS sequence"/>
</dbReference>
<dbReference type="HAMAP" id="MF_00185">
    <property type="entry name" value="IPP_trans"/>
    <property type="match status" value="1"/>
</dbReference>
<dbReference type="Pfam" id="PF01715">
    <property type="entry name" value="IPPT"/>
    <property type="match status" value="1"/>
</dbReference>
<dbReference type="Gene3D" id="1.10.20.140">
    <property type="match status" value="1"/>
</dbReference>
<keyword evidence="4 10" id="KW-0808">Transferase</keyword>
<dbReference type="EC" id="2.5.1.75" evidence="10"/>
<dbReference type="SUPFAM" id="SSF52540">
    <property type="entry name" value="P-loop containing nucleoside triphosphate hydrolases"/>
    <property type="match status" value="1"/>
</dbReference>
<organism evidence="14 15">
    <name type="scientific">Marinospirillum alkaliphilum DSM 21637</name>
    <dbReference type="NCBI Taxonomy" id="1122209"/>
    <lineage>
        <taxon>Bacteria</taxon>
        <taxon>Pseudomonadati</taxon>
        <taxon>Pseudomonadota</taxon>
        <taxon>Gammaproteobacteria</taxon>
        <taxon>Oceanospirillales</taxon>
        <taxon>Oceanospirillaceae</taxon>
        <taxon>Marinospirillum</taxon>
    </lineage>
</organism>
<name>A0A1K1W1G7_9GAMM</name>
<protein>
    <recommendedName>
        <fullName evidence="10">tRNA dimethylallyltransferase</fullName>
        <ecNumber evidence="10">2.5.1.75</ecNumber>
    </recommendedName>
    <alternativeName>
        <fullName evidence="10">Dimethylallyl diphosphate:tRNA dimethylallyltransferase</fullName>
        <shortName evidence="10">DMAPP:tRNA dimethylallyltransferase</shortName>
        <shortName evidence="10">DMATase</shortName>
    </alternativeName>
    <alternativeName>
        <fullName evidence="10">Isopentenyl-diphosphate:tRNA isopentenyltransferase</fullName>
        <shortName evidence="10">IPP transferase</shortName>
        <shortName evidence="10">IPPT</shortName>
        <shortName evidence="10">IPTase</shortName>
    </alternativeName>
</protein>
<dbReference type="PANTHER" id="PTHR11088:SF60">
    <property type="entry name" value="TRNA DIMETHYLALLYLTRANSFERASE"/>
    <property type="match status" value="1"/>
</dbReference>
<dbReference type="STRING" id="1122209.SAMN02745752_01224"/>
<feature type="binding site" evidence="10">
    <location>
        <begin position="15"/>
        <end position="22"/>
    </location>
    <ligand>
        <name>ATP</name>
        <dbReference type="ChEBI" id="CHEBI:30616"/>
    </ligand>
</feature>
<evidence type="ECO:0000256" key="9">
    <source>
        <dbReference type="ARBA" id="ARBA00049563"/>
    </source>
</evidence>
<dbReference type="AlphaFoldDB" id="A0A1K1W1G7"/>
<evidence type="ECO:0000256" key="3">
    <source>
        <dbReference type="ARBA" id="ARBA00005842"/>
    </source>
</evidence>
<keyword evidence="8 10" id="KW-0460">Magnesium</keyword>
<comment type="similarity">
    <text evidence="3 10 13">Belongs to the IPP transferase family.</text>
</comment>
<accession>A0A1K1W1G7</accession>
<evidence type="ECO:0000256" key="10">
    <source>
        <dbReference type="HAMAP-Rule" id="MF_00185"/>
    </source>
</evidence>
<feature type="binding site" evidence="10">
    <location>
        <begin position="17"/>
        <end position="22"/>
    </location>
    <ligand>
        <name>substrate</name>
    </ligand>
</feature>
<evidence type="ECO:0000256" key="4">
    <source>
        <dbReference type="ARBA" id="ARBA00022679"/>
    </source>
</evidence>
<dbReference type="FunFam" id="1.10.20.140:FF:000001">
    <property type="entry name" value="tRNA dimethylallyltransferase"/>
    <property type="match status" value="1"/>
</dbReference>
<comment type="caution">
    <text evidence="10">Lacks conserved residue(s) required for the propagation of feature annotation.</text>
</comment>
<evidence type="ECO:0000256" key="2">
    <source>
        <dbReference type="ARBA" id="ARBA00003213"/>
    </source>
</evidence>
<comment type="catalytic activity">
    <reaction evidence="9 10 11">
        <text>adenosine(37) in tRNA + dimethylallyl diphosphate = N(6)-dimethylallyladenosine(37) in tRNA + diphosphate</text>
        <dbReference type="Rhea" id="RHEA:26482"/>
        <dbReference type="Rhea" id="RHEA-COMP:10162"/>
        <dbReference type="Rhea" id="RHEA-COMP:10375"/>
        <dbReference type="ChEBI" id="CHEBI:33019"/>
        <dbReference type="ChEBI" id="CHEBI:57623"/>
        <dbReference type="ChEBI" id="CHEBI:74411"/>
        <dbReference type="ChEBI" id="CHEBI:74415"/>
        <dbReference type="EC" id="2.5.1.75"/>
    </reaction>
</comment>
<proteinExistence type="inferred from homology"/>
<evidence type="ECO:0000256" key="8">
    <source>
        <dbReference type="ARBA" id="ARBA00022842"/>
    </source>
</evidence>
<evidence type="ECO:0000256" key="6">
    <source>
        <dbReference type="ARBA" id="ARBA00022741"/>
    </source>
</evidence>
<dbReference type="OrthoDB" id="9776390at2"/>
<evidence type="ECO:0000256" key="1">
    <source>
        <dbReference type="ARBA" id="ARBA00001946"/>
    </source>
</evidence>
<dbReference type="InterPro" id="IPR027417">
    <property type="entry name" value="P-loop_NTPase"/>
</dbReference>
<dbReference type="PANTHER" id="PTHR11088">
    <property type="entry name" value="TRNA DIMETHYLALLYLTRANSFERASE"/>
    <property type="match status" value="1"/>
</dbReference>
<feature type="region of interest" description="Interaction with substrate tRNA" evidence="10">
    <location>
        <begin position="164"/>
        <end position="168"/>
    </location>
</feature>
<dbReference type="InterPro" id="IPR018022">
    <property type="entry name" value="IPT"/>
</dbReference>
<dbReference type="GO" id="GO:0005524">
    <property type="term" value="F:ATP binding"/>
    <property type="evidence" value="ECO:0007669"/>
    <property type="project" value="UniProtKB-UniRule"/>
</dbReference>
<reference evidence="14 15" key="1">
    <citation type="submission" date="2016-11" db="EMBL/GenBank/DDBJ databases">
        <authorList>
            <person name="Jaros S."/>
            <person name="Januszkiewicz K."/>
            <person name="Wedrychowicz H."/>
        </authorList>
    </citation>
    <scope>NUCLEOTIDE SEQUENCE [LARGE SCALE GENOMIC DNA]</scope>
    <source>
        <strain evidence="14 15">DSM 21637</strain>
    </source>
</reference>
<dbReference type="RefSeq" id="WP_072325463.1">
    <property type="nucleotide sequence ID" value="NZ_FPJW01000003.1"/>
</dbReference>
<feature type="site" description="Interaction with substrate tRNA" evidence="10">
    <location>
        <position position="128"/>
    </location>
</feature>
<dbReference type="NCBIfam" id="TIGR00174">
    <property type="entry name" value="miaA"/>
    <property type="match status" value="1"/>
</dbReference>
<dbReference type="GO" id="GO:0052381">
    <property type="term" value="F:tRNA dimethylallyltransferase activity"/>
    <property type="evidence" value="ECO:0007669"/>
    <property type="project" value="UniProtKB-UniRule"/>
</dbReference>
<evidence type="ECO:0000256" key="11">
    <source>
        <dbReference type="RuleBase" id="RU003783"/>
    </source>
</evidence>
<feature type="region of interest" description="Interaction with substrate tRNA" evidence="10">
    <location>
        <begin position="40"/>
        <end position="43"/>
    </location>
</feature>